<feature type="region of interest" description="Disordered" evidence="1">
    <location>
        <begin position="1"/>
        <end position="21"/>
    </location>
</feature>
<dbReference type="Gene3D" id="6.10.140.2220">
    <property type="match status" value="1"/>
</dbReference>
<keyword evidence="3" id="KW-1185">Reference proteome</keyword>
<proteinExistence type="predicted"/>
<dbReference type="Gene3D" id="1.10.220.160">
    <property type="match status" value="1"/>
</dbReference>
<accession>A0AAW0WFP2</accession>
<comment type="caution">
    <text evidence="2">The sequence shown here is derived from an EMBL/GenBank/DDBJ whole genome shotgun (WGS) entry which is preliminary data.</text>
</comment>
<evidence type="ECO:0000256" key="1">
    <source>
        <dbReference type="SAM" id="MobiDB-lite"/>
    </source>
</evidence>
<dbReference type="InterPro" id="IPR046341">
    <property type="entry name" value="SET_dom_sf"/>
</dbReference>
<evidence type="ECO:0000313" key="3">
    <source>
        <dbReference type="Proteomes" id="UP001445076"/>
    </source>
</evidence>
<dbReference type="AlphaFoldDB" id="A0AAW0WFP2"/>
<dbReference type="PANTHER" id="PTHR46455:SF5">
    <property type="entry name" value="SET AND MYND DOMAIN CONTAINING, ARTHROPOD-SPECIFIC, MEMBER 4, ISOFORM A"/>
    <property type="match status" value="1"/>
</dbReference>
<dbReference type="Gene3D" id="2.170.270.10">
    <property type="entry name" value="SET domain"/>
    <property type="match status" value="1"/>
</dbReference>
<protein>
    <recommendedName>
        <fullName evidence="4">Protein msta</fullName>
    </recommendedName>
</protein>
<dbReference type="Proteomes" id="UP001445076">
    <property type="component" value="Unassembled WGS sequence"/>
</dbReference>
<evidence type="ECO:0008006" key="4">
    <source>
        <dbReference type="Google" id="ProtNLM"/>
    </source>
</evidence>
<evidence type="ECO:0000313" key="2">
    <source>
        <dbReference type="EMBL" id="KAK8726624.1"/>
    </source>
</evidence>
<dbReference type="CDD" id="cd20071">
    <property type="entry name" value="SET_SMYD"/>
    <property type="match status" value="1"/>
</dbReference>
<dbReference type="EMBL" id="JARKIK010000078">
    <property type="protein sequence ID" value="KAK8726624.1"/>
    <property type="molecule type" value="Genomic_DNA"/>
</dbReference>
<reference evidence="2 3" key="1">
    <citation type="journal article" date="2024" name="BMC Genomics">
        <title>Genome assembly of redclaw crayfish (Cherax quadricarinatus) provides insights into its immune adaptation and hypoxia tolerance.</title>
        <authorList>
            <person name="Liu Z."/>
            <person name="Zheng J."/>
            <person name="Li H."/>
            <person name="Fang K."/>
            <person name="Wang S."/>
            <person name="He J."/>
            <person name="Zhou D."/>
            <person name="Weng S."/>
            <person name="Chi M."/>
            <person name="Gu Z."/>
            <person name="He J."/>
            <person name="Li F."/>
            <person name="Wang M."/>
        </authorList>
    </citation>
    <scope>NUCLEOTIDE SEQUENCE [LARGE SCALE GENOMIC DNA]</scope>
    <source>
        <strain evidence="2">ZL_2023a</strain>
    </source>
</reference>
<organism evidence="2 3">
    <name type="scientific">Cherax quadricarinatus</name>
    <name type="common">Australian red claw crayfish</name>
    <dbReference type="NCBI Taxonomy" id="27406"/>
    <lineage>
        <taxon>Eukaryota</taxon>
        <taxon>Metazoa</taxon>
        <taxon>Ecdysozoa</taxon>
        <taxon>Arthropoda</taxon>
        <taxon>Crustacea</taxon>
        <taxon>Multicrustacea</taxon>
        <taxon>Malacostraca</taxon>
        <taxon>Eumalacostraca</taxon>
        <taxon>Eucarida</taxon>
        <taxon>Decapoda</taxon>
        <taxon>Pleocyemata</taxon>
        <taxon>Astacidea</taxon>
        <taxon>Parastacoidea</taxon>
        <taxon>Parastacidae</taxon>
        <taxon>Cherax</taxon>
    </lineage>
</organism>
<dbReference type="PANTHER" id="PTHR46455">
    <property type="entry name" value="SET AND MYND DOMAIN CONTAINING, ARTHROPOD-SPECIFIC, MEMBER 4, ISOFORM A"/>
    <property type="match status" value="1"/>
</dbReference>
<name>A0AAW0WFP2_CHEQU</name>
<dbReference type="SUPFAM" id="SSF82199">
    <property type="entry name" value="SET domain"/>
    <property type="match status" value="1"/>
</dbReference>
<gene>
    <name evidence="2" type="ORF">OTU49_009961</name>
</gene>
<dbReference type="InterPro" id="IPR053010">
    <property type="entry name" value="SET_SmydA-8"/>
</dbReference>
<feature type="compositionally biased region" description="Polar residues" evidence="1">
    <location>
        <begin position="1"/>
        <end position="18"/>
    </location>
</feature>
<sequence>MSTVKQTTPTPGSENTVRSVEDGVSRVEGVKVLEEYMVNLVPYNPAWLTSPPPWATNMALSHEDLLAKTQEWREGVLWETTLQVGGGLAGVLKVGVNPVYGRHLLAARGMKAGEVLLVEPPLLLALRAKSSPYCSSCFRRAETFTCPSCGFFLCGPECLTEAHREECVVLRRLGLADPSEEERQQEERVMWEHLAAMPCEQRAQAQVLLQQVQTTSRQQRRLQVLRQYTVQPAVRTILAMNHSDLTRKLILTLQANTDKESQRYRVNQKNIVDVVVNTLGAASDLELVHWVCSVWDTNGFEVPLGWGTRVHGLYPMASLLTHDCRANTQQWFTKHGYLVLRAVENISEGDILTTCYTDPQWATMLRQDHLRVSKQFTCTCRRCQDPTELGTFLGSPLCPRCGGTLVSSAPLDPTADWVCHSGCPHTAPAKEVAAFGAKVGKSLHGLSPNDAGALTALAEHLQAGLHPTHHVLLQLHVSTLKTIVNKELKEMSDTEITTLAAIADLVMGVVRVLEAPLTRLTVRMAREEVRLQIELARRSGHPSHDMPATRSRLKALSQQVRDCELVLSWDVRMPTFSSVLRDYHAMLDQ</sequence>